<dbReference type="Gene3D" id="3.40.190.170">
    <property type="entry name" value="Bacterial extracellular solute-binding protein, family 7"/>
    <property type="match status" value="1"/>
</dbReference>
<keyword evidence="4" id="KW-1185">Reference proteome</keyword>
<feature type="chain" id="PRO_5016970262" description="TRAP-type C4-dicarboxylate transport system, substrate-binding protein" evidence="2">
    <location>
        <begin position="25"/>
        <end position="333"/>
    </location>
</feature>
<dbReference type="Pfam" id="PF03480">
    <property type="entry name" value="DctP"/>
    <property type="match status" value="1"/>
</dbReference>
<name>A0A371BB32_9BRAD</name>
<dbReference type="GO" id="GO:0055085">
    <property type="term" value="P:transmembrane transport"/>
    <property type="evidence" value="ECO:0007669"/>
    <property type="project" value="InterPro"/>
</dbReference>
<gene>
    <name evidence="3" type="ORF">DXH78_09115</name>
</gene>
<dbReference type="AlphaFoldDB" id="A0A371BB32"/>
<dbReference type="CDD" id="cd13603">
    <property type="entry name" value="PBP2_TRAP_Siap_TeaA_like"/>
    <property type="match status" value="1"/>
</dbReference>
<dbReference type="Proteomes" id="UP000263993">
    <property type="component" value="Unassembled WGS sequence"/>
</dbReference>
<evidence type="ECO:0000313" key="4">
    <source>
        <dbReference type="Proteomes" id="UP000263993"/>
    </source>
</evidence>
<dbReference type="NCBIfam" id="NF037995">
    <property type="entry name" value="TRAP_S1"/>
    <property type="match status" value="1"/>
</dbReference>
<feature type="signal peptide" evidence="2">
    <location>
        <begin position="1"/>
        <end position="24"/>
    </location>
</feature>
<sequence>MFRRILSSVAVLAASLLAHGSANAQENWRIGTVVAPPSVLGIMVDEMAASITKTTNGAIKAERFQQPNEQEIAQNVIRGRYEMAFISATGLAPAIPAMGVLNLAYLWSSPEERDYVYDKYVVPLVTDLLAKNGLTLVRTGDGGWMNLFCKAACVSPEQMSGMKVRISPTASDRMMFSRLGANYVTMTLADFFPSLQQGVVDAGSLTFGFYVATPAAAAAPNYVFTRHGHQPMFLVVHTKYWEKLTADQRKAIEASILPTSEIRRRVGEEDVPTEARLKTMGGHAYHLTAEQRAKWAAVVVPGQPEVVQSFGPVAKDIYDAVLKGKEEFRTKAK</sequence>
<dbReference type="EMBL" id="QRGO01000001">
    <property type="protein sequence ID" value="RDV04707.1"/>
    <property type="molecule type" value="Genomic_DNA"/>
</dbReference>
<dbReference type="RefSeq" id="WP_115516733.1">
    <property type="nucleotide sequence ID" value="NZ_QRGO01000001.1"/>
</dbReference>
<dbReference type="PANTHER" id="PTHR33376">
    <property type="match status" value="1"/>
</dbReference>
<evidence type="ECO:0000256" key="1">
    <source>
        <dbReference type="ARBA" id="ARBA00022729"/>
    </source>
</evidence>
<reference evidence="4" key="1">
    <citation type="submission" date="2018-08" db="EMBL/GenBank/DDBJ databases">
        <authorList>
            <person name="Kim S.-J."/>
            <person name="Jung G.-Y."/>
        </authorList>
    </citation>
    <scope>NUCLEOTIDE SEQUENCE [LARGE SCALE GENOMIC DNA]</scope>
    <source>
        <strain evidence="4">GY_H</strain>
    </source>
</reference>
<keyword evidence="1 2" id="KW-0732">Signal</keyword>
<dbReference type="OrthoDB" id="9803763at2"/>
<dbReference type="InterPro" id="IPR038404">
    <property type="entry name" value="TRAP_DctP_sf"/>
</dbReference>
<evidence type="ECO:0000313" key="3">
    <source>
        <dbReference type="EMBL" id="RDV04707.1"/>
    </source>
</evidence>
<comment type="caution">
    <text evidence="3">The sequence shown here is derived from an EMBL/GenBank/DDBJ whole genome shotgun (WGS) entry which is preliminary data.</text>
</comment>
<dbReference type="InterPro" id="IPR018389">
    <property type="entry name" value="DctP_fam"/>
</dbReference>
<protein>
    <recommendedName>
        <fullName evidence="5">TRAP-type C4-dicarboxylate transport system, substrate-binding protein</fullName>
    </recommendedName>
</protein>
<evidence type="ECO:0000256" key="2">
    <source>
        <dbReference type="SAM" id="SignalP"/>
    </source>
</evidence>
<proteinExistence type="predicted"/>
<dbReference type="PANTHER" id="PTHR33376:SF5">
    <property type="entry name" value="EXTRACYTOPLASMIC SOLUTE RECEPTOR PROTEIN"/>
    <property type="match status" value="1"/>
</dbReference>
<accession>A0A371BB32</accession>
<organism evidence="3 4">
    <name type="scientific">Undibacter mobilis</name>
    <dbReference type="NCBI Taxonomy" id="2292256"/>
    <lineage>
        <taxon>Bacteria</taxon>
        <taxon>Pseudomonadati</taxon>
        <taxon>Pseudomonadota</taxon>
        <taxon>Alphaproteobacteria</taxon>
        <taxon>Hyphomicrobiales</taxon>
        <taxon>Nitrobacteraceae</taxon>
        <taxon>Undibacter</taxon>
    </lineage>
</organism>
<evidence type="ECO:0008006" key="5">
    <source>
        <dbReference type="Google" id="ProtNLM"/>
    </source>
</evidence>